<protein>
    <submittedName>
        <fullName evidence="1">Uncharacterized protein</fullName>
    </submittedName>
</protein>
<organism evidence="1 2">
    <name type="scientific">Massilia genomosp. 1</name>
    <dbReference type="NCBI Taxonomy" id="2609280"/>
    <lineage>
        <taxon>Bacteria</taxon>
        <taxon>Pseudomonadati</taxon>
        <taxon>Pseudomonadota</taxon>
        <taxon>Betaproteobacteria</taxon>
        <taxon>Burkholderiales</taxon>
        <taxon>Oxalobacteraceae</taxon>
        <taxon>Telluria group</taxon>
        <taxon>Massilia</taxon>
    </lineage>
</organism>
<dbReference type="RefSeq" id="WP_167239914.1">
    <property type="nucleotide sequence ID" value="NZ_WHJF01000108.1"/>
</dbReference>
<dbReference type="Pfam" id="PF21576">
    <property type="entry name" value="T6SS_Tgi2PP"/>
    <property type="match status" value="1"/>
</dbReference>
<sequence length="121" mass="13640">MNKVRPTGLTVNQAKRVLMVVLEHERVDMSDTAWWIEEPFRGGDDLYPGYRTFSLVYSHPKNAMSFTHGHYAVNVLTGDVWVANGCKRISFPALSALQQGISSRTGKHRPSARVARDDFGY</sequence>
<proteinExistence type="predicted"/>
<dbReference type="InterPro" id="IPR049066">
    <property type="entry name" value="T6SS_Tgi2PP"/>
</dbReference>
<comment type="caution">
    <text evidence="1">The sequence shown here is derived from an EMBL/GenBank/DDBJ whole genome shotgun (WGS) entry which is preliminary data.</text>
</comment>
<dbReference type="EMBL" id="WHJF01000108">
    <property type="protein sequence ID" value="NHZ66002.1"/>
    <property type="molecule type" value="Genomic_DNA"/>
</dbReference>
<name>A0ABX0MTD4_9BURK</name>
<evidence type="ECO:0000313" key="1">
    <source>
        <dbReference type="EMBL" id="NHZ66002.1"/>
    </source>
</evidence>
<evidence type="ECO:0000313" key="2">
    <source>
        <dbReference type="Proteomes" id="UP000610594"/>
    </source>
</evidence>
<accession>A0ABX0MTD4</accession>
<dbReference type="Gene3D" id="3.10.450.170">
    <property type="entry name" value="type vi secretion system effector-immunity co pseudomonas protegens"/>
    <property type="match status" value="1"/>
</dbReference>
<dbReference type="Proteomes" id="UP000610594">
    <property type="component" value="Unassembled WGS sequence"/>
</dbReference>
<gene>
    <name evidence="1" type="ORF">F1735_27525</name>
</gene>
<keyword evidence="2" id="KW-1185">Reference proteome</keyword>
<reference evidence="1 2" key="1">
    <citation type="submission" date="2019-10" db="EMBL/GenBank/DDBJ databases">
        <title>Taxonomy of Antarctic Massilia spp.: description of Massilia rubra sp. nov., Massilia aquatica sp. nov., Massilia mucilaginosa sp. nov., Massilia frigida sp. nov. isolated from streams, lakes and regoliths.</title>
        <authorList>
            <person name="Holochova P."/>
            <person name="Sedlacek I."/>
            <person name="Kralova S."/>
            <person name="Maslanova I."/>
            <person name="Busse H.-J."/>
            <person name="Stankova E."/>
            <person name="Vrbovska V."/>
            <person name="Kovarovic V."/>
            <person name="Bartak M."/>
            <person name="Svec P."/>
            <person name="Pantucek R."/>
        </authorList>
    </citation>
    <scope>NUCLEOTIDE SEQUENCE [LARGE SCALE GENOMIC DNA]</scope>
    <source>
        <strain evidence="1 2">CCM 8694</strain>
    </source>
</reference>